<dbReference type="InterPro" id="IPR050471">
    <property type="entry name" value="AB_hydrolase"/>
</dbReference>
<dbReference type="Pfam" id="PF00561">
    <property type="entry name" value="Abhydrolase_1"/>
    <property type="match status" value="1"/>
</dbReference>
<evidence type="ECO:0000256" key="2">
    <source>
        <dbReference type="PROSITE-ProRule" id="PRU01091"/>
    </source>
</evidence>
<dbReference type="InterPro" id="IPR029058">
    <property type="entry name" value="AB_hydrolase_fold"/>
</dbReference>
<dbReference type="OrthoDB" id="9793083at2"/>
<proteinExistence type="predicted"/>
<reference evidence="4 5" key="1">
    <citation type="submission" date="2017-05" db="EMBL/GenBank/DDBJ databases">
        <authorList>
            <person name="Song R."/>
            <person name="Chenine A.L."/>
            <person name="Ruprecht R.M."/>
        </authorList>
    </citation>
    <scope>NUCLEOTIDE SEQUENCE [LARGE SCALE GENOMIC DNA]</scope>
    <source>
        <strain evidence="4 5">CECT 8898</strain>
    </source>
</reference>
<dbReference type="AlphaFoldDB" id="A0A238KZX5"/>
<evidence type="ECO:0000256" key="1">
    <source>
        <dbReference type="ARBA" id="ARBA00023125"/>
    </source>
</evidence>
<dbReference type="RefSeq" id="WP_094022685.1">
    <property type="nucleotide sequence ID" value="NZ_FXYF01000013.1"/>
</dbReference>
<protein>
    <submittedName>
        <fullName evidence="4">Arylesterase</fullName>
        <ecNumber evidence="4">3.1.1.2</ecNumber>
    </submittedName>
</protein>
<name>A0A238KZX5_9RHOB</name>
<dbReference type="InterPro" id="IPR001867">
    <property type="entry name" value="OmpR/PhoB-type_DNA-bd"/>
</dbReference>
<dbReference type="EMBL" id="FXYF01000013">
    <property type="protein sequence ID" value="SMX48373.1"/>
    <property type="molecule type" value="Genomic_DNA"/>
</dbReference>
<dbReference type="Gene3D" id="3.40.50.1820">
    <property type="entry name" value="alpha/beta hydrolase"/>
    <property type="match status" value="1"/>
</dbReference>
<dbReference type="PROSITE" id="PS51755">
    <property type="entry name" value="OMPR_PHOB"/>
    <property type="match status" value="1"/>
</dbReference>
<dbReference type="GO" id="GO:0000160">
    <property type="term" value="P:phosphorelay signal transduction system"/>
    <property type="evidence" value="ECO:0007669"/>
    <property type="project" value="InterPro"/>
</dbReference>
<keyword evidence="4" id="KW-0378">Hydrolase</keyword>
<dbReference type="GO" id="GO:0004064">
    <property type="term" value="F:arylesterase activity"/>
    <property type="evidence" value="ECO:0007669"/>
    <property type="project" value="UniProtKB-EC"/>
</dbReference>
<dbReference type="PANTHER" id="PTHR43433:SF8">
    <property type="entry name" value="BIFUNCTIONAL LIPASE_ADENYLATE CYCLASE LIPJ"/>
    <property type="match status" value="1"/>
</dbReference>
<dbReference type="Pfam" id="PF00486">
    <property type="entry name" value="Trans_reg_C"/>
    <property type="match status" value="1"/>
</dbReference>
<dbReference type="InterPro" id="IPR016032">
    <property type="entry name" value="Sig_transdc_resp-reg_C-effctor"/>
</dbReference>
<evidence type="ECO:0000313" key="5">
    <source>
        <dbReference type="Proteomes" id="UP000207598"/>
    </source>
</evidence>
<dbReference type="SUPFAM" id="SSF53474">
    <property type="entry name" value="alpha/beta-Hydrolases"/>
    <property type="match status" value="1"/>
</dbReference>
<dbReference type="SUPFAM" id="SSF46894">
    <property type="entry name" value="C-terminal effector domain of the bipartite response regulators"/>
    <property type="match status" value="1"/>
</dbReference>
<dbReference type="InterPro" id="IPR036388">
    <property type="entry name" value="WH-like_DNA-bd_sf"/>
</dbReference>
<dbReference type="PRINTS" id="PR00111">
    <property type="entry name" value="ABHYDROLASE"/>
</dbReference>
<dbReference type="GO" id="GO:0006355">
    <property type="term" value="P:regulation of DNA-templated transcription"/>
    <property type="evidence" value="ECO:0007669"/>
    <property type="project" value="InterPro"/>
</dbReference>
<keyword evidence="1 2" id="KW-0238">DNA-binding</keyword>
<evidence type="ECO:0000259" key="3">
    <source>
        <dbReference type="PROSITE" id="PS51755"/>
    </source>
</evidence>
<sequence>MILTFSDIALDLDRRRLTRGGTEVHVEPQVFDLIAFMAQSDGRVVSKEDLVRVVWNGLAVSDATISARISAARSAIGDSGKAQSLLRTVPKRGFAFVAEVTGAQPDRPAPAPVAGPRVSYALSADGSAIAWTAQGAGPPLMRIGHWLSHLELDTGGALWGPLIDRLATRHRLVRYDLRGTGLSARDAPLTGIDAFADDMAAVADAAGLDRFDVFAASQAGPVAVRFAARWPDRLRRMVILGGYVQGRVHRPADPGILDEDTMLAMVRAGWGKADSPFMSAFAALFAPDATRAQRAELVRVQLMSASPETAVTLRRLIDRFDVTADLARVTVPALILHAEGDAIHPVSQGQKLAAHLEDAQFVRLNSRSHMLLPQDPAWEEALRRAEAFLSG</sequence>
<evidence type="ECO:0000313" key="4">
    <source>
        <dbReference type="EMBL" id="SMX48373.1"/>
    </source>
</evidence>
<feature type="domain" description="OmpR/PhoB-type" evidence="3">
    <location>
        <begin position="1"/>
        <end position="98"/>
    </location>
</feature>
<dbReference type="Proteomes" id="UP000207598">
    <property type="component" value="Unassembled WGS sequence"/>
</dbReference>
<keyword evidence="5" id="KW-1185">Reference proteome</keyword>
<dbReference type="EC" id="3.1.1.2" evidence="4"/>
<dbReference type="PANTHER" id="PTHR43433">
    <property type="entry name" value="HYDROLASE, ALPHA/BETA FOLD FAMILY PROTEIN"/>
    <property type="match status" value="1"/>
</dbReference>
<dbReference type="Gene3D" id="1.10.10.10">
    <property type="entry name" value="Winged helix-like DNA-binding domain superfamily/Winged helix DNA-binding domain"/>
    <property type="match status" value="1"/>
</dbReference>
<dbReference type="GO" id="GO:0003677">
    <property type="term" value="F:DNA binding"/>
    <property type="evidence" value="ECO:0007669"/>
    <property type="project" value="UniProtKB-UniRule"/>
</dbReference>
<organism evidence="4 5">
    <name type="scientific">Maliponia aquimaris</name>
    <dbReference type="NCBI Taxonomy" id="1673631"/>
    <lineage>
        <taxon>Bacteria</taxon>
        <taxon>Pseudomonadati</taxon>
        <taxon>Pseudomonadota</taxon>
        <taxon>Alphaproteobacteria</taxon>
        <taxon>Rhodobacterales</taxon>
        <taxon>Paracoccaceae</taxon>
        <taxon>Maliponia</taxon>
    </lineage>
</organism>
<dbReference type="InterPro" id="IPR000073">
    <property type="entry name" value="AB_hydrolase_1"/>
</dbReference>
<feature type="DNA-binding region" description="OmpR/PhoB-type" evidence="2">
    <location>
        <begin position="1"/>
        <end position="98"/>
    </location>
</feature>
<accession>A0A238KZX5</accession>
<dbReference type="CDD" id="cd00383">
    <property type="entry name" value="trans_reg_C"/>
    <property type="match status" value="1"/>
</dbReference>
<gene>
    <name evidence="4" type="ORF">MAA8898_03916</name>
</gene>
<dbReference type="SMART" id="SM00862">
    <property type="entry name" value="Trans_reg_C"/>
    <property type="match status" value="1"/>
</dbReference>